<proteinExistence type="predicted"/>
<sequence length="150" mass="16050">MPVVEESVFIARSPQEVFDFITDPAKIPVWDASVVAAEQVGTGPIGPGTRTRGTSKIMGRHFDWVTEATQFEPPTRSVLTSVEGPLTFTVTSVLEPAEGGTRLTYRIDADAGLGGVFGRLADPFIEKAQARTVRANLETLAELLAEHPGG</sequence>
<comment type="caution">
    <text evidence="1">The sequence shown here is derived from an EMBL/GenBank/DDBJ whole genome shotgun (WGS) entry which is preliminary data.</text>
</comment>
<name>A0A4R8UAY6_9MICO</name>
<gene>
    <name evidence="1" type="ORF">E3O23_14890</name>
</gene>
<dbReference type="SUPFAM" id="SSF55961">
    <property type="entry name" value="Bet v1-like"/>
    <property type="match status" value="1"/>
</dbReference>
<dbReference type="Pfam" id="PF10604">
    <property type="entry name" value="Polyketide_cyc2"/>
    <property type="match status" value="1"/>
</dbReference>
<organism evidence="1 2">
    <name type="scientific">Cryobacterium tagatosivorans</name>
    <dbReference type="NCBI Taxonomy" id="1259199"/>
    <lineage>
        <taxon>Bacteria</taxon>
        <taxon>Bacillati</taxon>
        <taxon>Actinomycetota</taxon>
        <taxon>Actinomycetes</taxon>
        <taxon>Micrococcales</taxon>
        <taxon>Microbacteriaceae</taxon>
        <taxon>Cryobacterium</taxon>
    </lineage>
</organism>
<keyword evidence="2" id="KW-1185">Reference proteome</keyword>
<dbReference type="RefSeq" id="WP_134492335.1">
    <property type="nucleotide sequence ID" value="NZ_SOEZ01000072.1"/>
</dbReference>
<dbReference type="AlphaFoldDB" id="A0A4R8UAY6"/>
<accession>A0A4R8UAY6</accession>
<evidence type="ECO:0000313" key="1">
    <source>
        <dbReference type="EMBL" id="TFB47566.1"/>
    </source>
</evidence>
<dbReference type="InterPro" id="IPR023393">
    <property type="entry name" value="START-like_dom_sf"/>
</dbReference>
<evidence type="ECO:0000313" key="2">
    <source>
        <dbReference type="Proteomes" id="UP000297866"/>
    </source>
</evidence>
<dbReference type="Gene3D" id="3.30.530.20">
    <property type="match status" value="1"/>
</dbReference>
<protein>
    <recommendedName>
        <fullName evidence="3">SRPBCC family protein</fullName>
    </recommendedName>
</protein>
<dbReference type="OrthoDB" id="5951835at2"/>
<evidence type="ECO:0008006" key="3">
    <source>
        <dbReference type="Google" id="ProtNLM"/>
    </source>
</evidence>
<dbReference type="InterPro" id="IPR019587">
    <property type="entry name" value="Polyketide_cyclase/dehydratase"/>
</dbReference>
<dbReference type="EMBL" id="SOEZ01000072">
    <property type="protein sequence ID" value="TFB47566.1"/>
    <property type="molecule type" value="Genomic_DNA"/>
</dbReference>
<reference evidence="1 2" key="1">
    <citation type="submission" date="2019-03" db="EMBL/GenBank/DDBJ databases">
        <title>Genomics of glacier-inhabiting Cryobacterium strains.</title>
        <authorList>
            <person name="Liu Q."/>
            <person name="Xin Y.-H."/>
        </authorList>
    </citation>
    <scope>NUCLEOTIDE SEQUENCE [LARGE SCALE GENOMIC DNA]</scope>
    <source>
        <strain evidence="1 2">Sr47</strain>
    </source>
</reference>
<dbReference type="Proteomes" id="UP000297866">
    <property type="component" value="Unassembled WGS sequence"/>
</dbReference>